<proteinExistence type="inferred from homology"/>
<dbReference type="PANTHER" id="PTHR42879">
    <property type="entry name" value="3-OXOACYL-(ACYL-CARRIER-PROTEIN) REDUCTASE"/>
    <property type="match status" value="1"/>
</dbReference>
<dbReference type="InterPro" id="IPR036291">
    <property type="entry name" value="NAD(P)-bd_dom_sf"/>
</dbReference>
<organism evidence="2 3">
    <name type="scientific">Kerstersia gyiorum</name>
    <dbReference type="NCBI Taxonomy" id="206506"/>
    <lineage>
        <taxon>Bacteria</taxon>
        <taxon>Pseudomonadati</taxon>
        <taxon>Pseudomonadota</taxon>
        <taxon>Betaproteobacteria</taxon>
        <taxon>Burkholderiales</taxon>
        <taxon>Alcaligenaceae</taxon>
        <taxon>Kerstersia</taxon>
    </lineage>
</organism>
<name>A0A4Q7MJU7_9BURK</name>
<sequence>MTMRQDTGIATAAAALARTPGQAGWRHDALAGRTAVVTGGSSGIGLATADLLLACGAAVAICGRDTVRLDAAAQGLRQRHPDARLLARTCNVLDESSVGDFAGQVERELGPAAMLINNAGQGRVSTFASTGDAAWSEELHLKFFSVIYPTRAFLPQLAQSASELGDAAIVCSNSLLARQPEPHMVATSAARAGLLNLVRSLATEFAPQGIRVNGILIGLIESGQWRRRFEARSESELDWTAWTRELARTKHIPLGRLGRPDEAAQAVVFLASPLSSYTTGSHIDISGGHSRNA</sequence>
<dbReference type="FunFam" id="3.40.50.720:FF:000084">
    <property type="entry name" value="Short-chain dehydrogenase reductase"/>
    <property type="match status" value="1"/>
</dbReference>
<reference evidence="2 3" key="1">
    <citation type="submission" date="2019-02" db="EMBL/GenBank/DDBJ databases">
        <title>Genomic Encyclopedia of Type Strains, Phase IV (KMG-IV): sequencing the most valuable type-strain genomes for metagenomic binning, comparative biology and taxonomic classification.</title>
        <authorList>
            <person name="Goeker M."/>
        </authorList>
    </citation>
    <scope>NUCLEOTIDE SEQUENCE [LARGE SCALE GENOMIC DNA]</scope>
    <source>
        <strain evidence="2 3">DSM 16618</strain>
    </source>
</reference>
<evidence type="ECO:0000313" key="2">
    <source>
        <dbReference type="EMBL" id="RZS66839.1"/>
    </source>
</evidence>
<evidence type="ECO:0000313" key="3">
    <source>
        <dbReference type="Proteomes" id="UP000292039"/>
    </source>
</evidence>
<accession>A0A4Q7MJU7</accession>
<evidence type="ECO:0000256" key="1">
    <source>
        <dbReference type="ARBA" id="ARBA00006484"/>
    </source>
</evidence>
<dbReference type="Pfam" id="PF13561">
    <property type="entry name" value="adh_short_C2"/>
    <property type="match status" value="1"/>
</dbReference>
<comment type="caution">
    <text evidence="2">The sequence shown here is derived from an EMBL/GenBank/DDBJ whole genome shotgun (WGS) entry which is preliminary data.</text>
</comment>
<protein>
    <submittedName>
        <fullName evidence="2">NAD(P)-dependent dehydrogenase (Short-subunit alcohol dehydrogenase family)</fullName>
    </submittedName>
</protein>
<dbReference type="InterPro" id="IPR050259">
    <property type="entry name" value="SDR"/>
</dbReference>
<dbReference type="EMBL" id="SGWZ01000005">
    <property type="protein sequence ID" value="RZS66839.1"/>
    <property type="molecule type" value="Genomic_DNA"/>
</dbReference>
<gene>
    <name evidence="2" type="ORF">EV679_2998</name>
</gene>
<dbReference type="Gene3D" id="3.40.50.720">
    <property type="entry name" value="NAD(P)-binding Rossmann-like Domain"/>
    <property type="match status" value="1"/>
</dbReference>
<dbReference type="InterPro" id="IPR002347">
    <property type="entry name" value="SDR_fam"/>
</dbReference>
<dbReference type="Proteomes" id="UP000292039">
    <property type="component" value="Unassembled WGS sequence"/>
</dbReference>
<dbReference type="SUPFAM" id="SSF51735">
    <property type="entry name" value="NAD(P)-binding Rossmann-fold domains"/>
    <property type="match status" value="1"/>
</dbReference>
<dbReference type="PANTHER" id="PTHR42879:SF6">
    <property type="entry name" value="NADPH-DEPENDENT REDUCTASE BACG"/>
    <property type="match status" value="1"/>
</dbReference>
<dbReference type="NCBIfam" id="NF005468">
    <property type="entry name" value="PRK07062.1"/>
    <property type="match status" value="1"/>
</dbReference>
<dbReference type="AlphaFoldDB" id="A0A4Q7MJU7"/>
<dbReference type="PRINTS" id="PR00081">
    <property type="entry name" value="GDHRDH"/>
</dbReference>
<comment type="similarity">
    <text evidence="1">Belongs to the short-chain dehydrogenases/reductases (SDR) family.</text>
</comment>